<proteinExistence type="predicted"/>
<protein>
    <submittedName>
        <fullName evidence="1">Uncharacterized protein</fullName>
    </submittedName>
</protein>
<evidence type="ECO:0000313" key="1">
    <source>
        <dbReference type="EMBL" id="PZQ50905.1"/>
    </source>
</evidence>
<organism evidence="1 2">
    <name type="scientific">Novosphingobium pentaromativorans</name>
    <dbReference type="NCBI Taxonomy" id="205844"/>
    <lineage>
        <taxon>Bacteria</taxon>
        <taxon>Pseudomonadati</taxon>
        <taxon>Pseudomonadota</taxon>
        <taxon>Alphaproteobacteria</taxon>
        <taxon>Sphingomonadales</taxon>
        <taxon>Sphingomonadaceae</taxon>
        <taxon>Novosphingobium</taxon>
    </lineage>
</organism>
<gene>
    <name evidence="1" type="ORF">DI555_22305</name>
</gene>
<comment type="caution">
    <text evidence="1">The sequence shown here is derived from an EMBL/GenBank/DDBJ whole genome shotgun (WGS) entry which is preliminary data.</text>
</comment>
<dbReference type="EMBL" id="QFPX01000033">
    <property type="protein sequence ID" value="PZQ50905.1"/>
    <property type="molecule type" value="Genomic_DNA"/>
</dbReference>
<dbReference type="AlphaFoldDB" id="A0A2W5NJ93"/>
<accession>A0A2W5NJ93</accession>
<name>A0A2W5NJ93_9SPHN</name>
<evidence type="ECO:0000313" key="2">
    <source>
        <dbReference type="Proteomes" id="UP000249082"/>
    </source>
</evidence>
<sequence length="150" mass="16114">MLAWLARVPLTRDFPADFSQTLVGHGPAFVVEMSTSAGCIPCGDLWSKLAVLGRRYGWQVRTIGPGEAAVMSGRMGLPWVGYPVAWVRPRSDPNRFVPIAIGTDHSVNIARNLYLSAKMLTGVRPAVAVRAMAKFTGIVGTPPGPGDLNR</sequence>
<reference evidence="1 2" key="1">
    <citation type="submission" date="2017-08" db="EMBL/GenBank/DDBJ databases">
        <title>Infants hospitalized years apart are colonized by the same room-sourced microbial strains.</title>
        <authorList>
            <person name="Brooks B."/>
            <person name="Olm M.R."/>
            <person name="Firek B.A."/>
            <person name="Baker R."/>
            <person name="Thomas B.C."/>
            <person name="Morowitz M.J."/>
            <person name="Banfield J.F."/>
        </authorList>
    </citation>
    <scope>NUCLEOTIDE SEQUENCE [LARGE SCALE GENOMIC DNA]</scope>
    <source>
        <strain evidence="1">S2_005_002_R2_33</strain>
    </source>
</reference>
<dbReference type="Proteomes" id="UP000249082">
    <property type="component" value="Unassembled WGS sequence"/>
</dbReference>